<feature type="domain" description="PRD" evidence="2">
    <location>
        <begin position="170"/>
        <end position="278"/>
    </location>
</feature>
<dbReference type="GO" id="GO:0006355">
    <property type="term" value="P:regulation of DNA-templated transcription"/>
    <property type="evidence" value="ECO:0007669"/>
    <property type="project" value="InterPro"/>
</dbReference>
<name>A0A7X0X9A7_9LIST</name>
<protein>
    <submittedName>
        <fullName evidence="3">PRD domain-containing protein</fullName>
    </submittedName>
</protein>
<keyword evidence="6" id="KW-1185">Reference proteome</keyword>
<proteinExistence type="predicted"/>
<evidence type="ECO:0000313" key="3">
    <source>
        <dbReference type="EMBL" id="MBC1489990.1"/>
    </source>
</evidence>
<keyword evidence="1" id="KW-0677">Repeat</keyword>
<reference evidence="5 6" key="1">
    <citation type="submission" date="2020-03" db="EMBL/GenBank/DDBJ databases">
        <title>Soil Listeria distribution.</title>
        <authorList>
            <person name="Liao J."/>
            <person name="Wiedmann M."/>
        </authorList>
    </citation>
    <scope>NUCLEOTIDE SEQUENCE [LARGE SCALE GENOMIC DNA]</scope>
    <source>
        <strain evidence="4 6">FSL L7-1515</strain>
        <strain evidence="3 5">FSL L7-1554</strain>
    </source>
</reference>
<dbReference type="SUPFAM" id="SSF63520">
    <property type="entry name" value="PTS-regulatory domain, PRD"/>
    <property type="match status" value="2"/>
</dbReference>
<dbReference type="Pfam" id="PF03123">
    <property type="entry name" value="CAT_RBD"/>
    <property type="match status" value="1"/>
</dbReference>
<evidence type="ECO:0000313" key="6">
    <source>
        <dbReference type="Proteomes" id="UP000587800"/>
    </source>
</evidence>
<evidence type="ECO:0000313" key="5">
    <source>
        <dbReference type="Proteomes" id="UP000561617"/>
    </source>
</evidence>
<dbReference type="SMART" id="SM01061">
    <property type="entry name" value="CAT_RBD"/>
    <property type="match status" value="1"/>
</dbReference>
<dbReference type="Gene3D" id="1.10.1790.10">
    <property type="entry name" value="PRD domain"/>
    <property type="match status" value="2"/>
</dbReference>
<evidence type="ECO:0000256" key="1">
    <source>
        <dbReference type="ARBA" id="ARBA00022737"/>
    </source>
</evidence>
<feature type="domain" description="PRD" evidence="2">
    <location>
        <begin position="64"/>
        <end position="169"/>
    </location>
</feature>
<organism evidence="3 5">
    <name type="scientific">Listeria immobilis</name>
    <dbReference type="NCBI Taxonomy" id="2713502"/>
    <lineage>
        <taxon>Bacteria</taxon>
        <taxon>Bacillati</taxon>
        <taxon>Bacillota</taxon>
        <taxon>Bacilli</taxon>
        <taxon>Bacillales</taxon>
        <taxon>Listeriaceae</taxon>
        <taxon>Listeria</taxon>
    </lineage>
</organism>
<dbReference type="Pfam" id="PF00874">
    <property type="entry name" value="PRD"/>
    <property type="match status" value="2"/>
</dbReference>
<dbReference type="InterPro" id="IPR036634">
    <property type="entry name" value="PRD_sf"/>
</dbReference>
<evidence type="ECO:0000313" key="4">
    <source>
        <dbReference type="EMBL" id="MBC1508625.1"/>
    </source>
</evidence>
<dbReference type="Proteomes" id="UP000561617">
    <property type="component" value="Unassembled WGS sequence"/>
</dbReference>
<dbReference type="PANTHER" id="PTHR30185">
    <property type="entry name" value="CRYPTIC BETA-GLUCOSIDE BGL OPERON ANTITERMINATOR"/>
    <property type="match status" value="1"/>
</dbReference>
<dbReference type="InterPro" id="IPR036650">
    <property type="entry name" value="CAT_RNA-bd_dom_sf"/>
</dbReference>
<dbReference type="GO" id="GO:0003723">
    <property type="term" value="F:RNA binding"/>
    <property type="evidence" value="ECO:0007669"/>
    <property type="project" value="InterPro"/>
</dbReference>
<dbReference type="EMBL" id="JAASTW010000021">
    <property type="protein sequence ID" value="MBC1489990.1"/>
    <property type="molecule type" value="Genomic_DNA"/>
</dbReference>
<accession>A0A7X0X9A7</accession>
<dbReference type="SUPFAM" id="SSF50151">
    <property type="entry name" value="SacY-like RNA-binding domain"/>
    <property type="match status" value="1"/>
</dbReference>
<dbReference type="AlphaFoldDB" id="A0A7X0X9A7"/>
<gene>
    <name evidence="3" type="ORF">HCJ38_13400</name>
    <name evidence="4" type="ORF">HCJ59_01695</name>
</gene>
<dbReference type="Proteomes" id="UP000587800">
    <property type="component" value="Unassembled WGS sequence"/>
</dbReference>
<dbReference type="InterPro" id="IPR050661">
    <property type="entry name" value="BglG_antiterminators"/>
</dbReference>
<dbReference type="PROSITE" id="PS51372">
    <property type="entry name" value="PRD_2"/>
    <property type="match status" value="2"/>
</dbReference>
<dbReference type="EMBL" id="JAASUB010000002">
    <property type="protein sequence ID" value="MBC1508625.1"/>
    <property type="molecule type" value="Genomic_DNA"/>
</dbReference>
<dbReference type="Gene3D" id="2.30.24.10">
    <property type="entry name" value="CAT RNA-binding domain"/>
    <property type="match status" value="1"/>
</dbReference>
<dbReference type="PANTHER" id="PTHR30185:SF15">
    <property type="entry name" value="CRYPTIC BETA-GLUCOSIDE BGL OPERON ANTITERMINATOR"/>
    <property type="match status" value="1"/>
</dbReference>
<evidence type="ECO:0000259" key="2">
    <source>
        <dbReference type="PROSITE" id="PS51372"/>
    </source>
</evidence>
<dbReference type="RefSeq" id="WP_185346787.1">
    <property type="nucleotide sequence ID" value="NZ_JAASTU010000014.1"/>
</dbReference>
<dbReference type="InterPro" id="IPR004341">
    <property type="entry name" value="CAT_RNA-bd_dom"/>
</dbReference>
<comment type="caution">
    <text evidence="3">The sequence shown here is derived from an EMBL/GenBank/DDBJ whole genome shotgun (WGS) entry which is preliminary data.</text>
</comment>
<dbReference type="InterPro" id="IPR011608">
    <property type="entry name" value="PRD"/>
</dbReference>
<sequence length="278" mass="32339">MPSIKKVLNTSVVLVEKDGVEMIALGKGIGFGKKHGDVIDDKSVDKIFLEKNSKTAHITELIDEIPFEYFEVTKKIVIQAEKRLEKKLNSILYLTLTDHIHFAVERVHKGQILSNKLYWEIKNYYPQEFSIGLEALTIINNTFSVNLPKEEASNMAFHLINAMSAEDDPNDSFKYAKMIGSIVTVVKYSLNTNIDVSSIHYTRFITHVRFFVERFYSKQLLQDCDNELYNQMAILYPYAMEIAEKVREYISRMYKYDIPPDEVIYLSIHINRLVRYSQ</sequence>